<dbReference type="EMBL" id="GFDG01000629">
    <property type="protein sequence ID" value="JAV18170.1"/>
    <property type="molecule type" value="Transcribed_RNA"/>
</dbReference>
<dbReference type="SMART" id="SM00700">
    <property type="entry name" value="JHBP"/>
    <property type="match status" value="1"/>
</dbReference>
<protein>
    <submittedName>
        <fullName evidence="5">Putative hemolymph juvenile hormone binding protein jhbp</fullName>
    </submittedName>
</protein>
<feature type="chain" id="PRO_5012453912" evidence="4">
    <location>
        <begin position="24"/>
        <end position="250"/>
    </location>
</feature>
<dbReference type="PANTHER" id="PTHR11008:SF14">
    <property type="entry name" value="CIRCADIAN CLOCK-CONTROLLED PROTEIN-LIKE PROTEIN"/>
    <property type="match status" value="1"/>
</dbReference>
<dbReference type="Pfam" id="PF06585">
    <property type="entry name" value="JHBP"/>
    <property type="match status" value="1"/>
</dbReference>
<evidence type="ECO:0000256" key="3">
    <source>
        <dbReference type="ARBA" id="ARBA00060902"/>
    </source>
</evidence>
<dbReference type="GO" id="GO:0005615">
    <property type="term" value="C:extracellular space"/>
    <property type="evidence" value="ECO:0007669"/>
    <property type="project" value="TreeGrafter"/>
</dbReference>
<dbReference type="InterPro" id="IPR010562">
    <property type="entry name" value="Haemolymph_juvenile_hormone-bd"/>
</dbReference>
<proteinExistence type="inferred from homology"/>
<keyword evidence="2" id="KW-0090">Biological rhythms</keyword>
<dbReference type="FunFam" id="3.15.10.30:FF:000001">
    <property type="entry name" value="Takeout-like protein 1"/>
    <property type="match status" value="1"/>
</dbReference>
<dbReference type="GO" id="GO:0007623">
    <property type="term" value="P:circadian rhythm"/>
    <property type="evidence" value="ECO:0007669"/>
    <property type="project" value="UniProtKB-ARBA"/>
</dbReference>
<dbReference type="PANTHER" id="PTHR11008">
    <property type="entry name" value="PROTEIN TAKEOUT-LIKE PROTEIN"/>
    <property type="match status" value="1"/>
</dbReference>
<dbReference type="InterPro" id="IPR038606">
    <property type="entry name" value="To_sf"/>
</dbReference>
<sequence length="250" mass="28258">MKLQLTILCAILFVNSHMQMIQAVEMPDFIKVCSRNDPKINECIKNTVHAMRPHLKGGIKDLNVPAMEPLYIGDLNILEGGGAGINVKAIDLNIYGASNFEIKKLKNSNNGMRYDFELNLPRLQGEGKYDINGQILTLPLRGNGPFTGNFTNFYAFVKVIFDTKTINSEEYLQIKDLEVRIRTGKGRIRLENLFNGDKALGDVVNDTINQNFEVFTNELIGPIEKALEKKFIAIARKILENFTYNELFPV</sequence>
<dbReference type="AlphaFoldDB" id="A0A1L8EHF6"/>
<feature type="signal peptide" evidence="4">
    <location>
        <begin position="1"/>
        <end position="23"/>
    </location>
</feature>
<dbReference type="Gene3D" id="3.15.10.30">
    <property type="entry name" value="Haemolymph juvenile hormone binding protein"/>
    <property type="match status" value="1"/>
</dbReference>
<evidence type="ECO:0000256" key="1">
    <source>
        <dbReference type="ARBA" id="ARBA00022729"/>
    </source>
</evidence>
<accession>A0A1L8EHF6</accession>
<evidence type="ECO:0000313" key="5">
    <source>
        <dbReference type="EMBL" id="JAV18170.1"/>
    </source>
</evidence>
<evidence type="ECO:0000256" key="4">
    <source>
        <dbReference type="SAM" id="SignalP"/>
    </source>
</evidence>
<reference evidence="5" key="1">
    <citation type="submission" date="2017-01" db="EMBL/GenBank/DDBJ databases">
        <title>An insight into the sialome and mialome of the horn fly, Haematobia irritans.</title>
        <authorList>
            <person name="Breijo M."/>
            <person name="Boiani M."/>
            <person name="Ures X."/>
            <person name="Rocha S."/>
            <person name="Sequeira M."/>
            <person name="Ribeiro J.M."/>
        </authorList>
    </citation>
    <scope>NUCLEOTIDE SEQUENCE</scope>
</reference>
<keyword evidence="1 4" id="KW-0732">Signal</keyword>
<evidence type="ECO:0000256" key="2">
    <source>
        <dbReference type="ARBA" id="ARBA00023108"/>
    </source>
</evidence>
<comment type="similarity">
    <text evidence="3">Belongs to the TO family.</text>
</comment>
<organism evidence="5">
    <name type="scientific">Haematobia irritans</name>
    <name type="common">Horn fly</name>
    <name type="synonym">Conops irritans</name>
    <dbReference type="NCBI Taxonomy" id="7368"/>
    <lineage>
        <taxon>Eukaryota</taxon>
        <taxon>Metazoa</taxon>
        <taxon>Ecdysozoa</taxon>
        <taxon>Arthropoda</taxon>
        <taxon>Hexapoda</taxon>
        <taxon>Insecta</taxon>
        <taxon>Pterygota</taxon>
        <taxon>Neoptera</taxon>
        <taxon>Endopterygota</taxon>
        <taxon>Diptera</taxon>
        <taxon>Brachycera</taxon>
        <taxon>Muscomorpha</taxon>
        <taxon>Muscoidea</taxon>
        <taxon>Muscidae</taxon>
        <taxon>Haematobia</taxon>
    </lineage>
</organism>
<name>A0A1L8EHF6_HAEIR</name>